<evidence type="ECO:0000313" key="2">
    <source>
        <dbReference type="EMBL" id="QTL99412.1"/>
    </source>
</evidence>
<accession>A0A8A7KNJ5</accession>
<name>A0A8A7KNJ5_9FIRM</name>
<evidence type="ECO:0000313" key="3">
    <source>
        <dbReference type="Proteomes" id="UP000665020"/>
    </source>
</evidence>
<proteinExistence type="predicted"/>
<dbReference type="EMBL" id="CP046640">
    <property type="protein sequence ID" value="QTL99412.1"/>
    <property type="molecule type" value="Genomic_DNA"/>
</dbReference>
<dbReference type="AlphaFoldDB" id="A0A8A7KNJ5"/>
<dbReference type="Pfam" id="PF21653">
    <property type="entry name" value="pulA_all-beta"/>
    <property type="match status" value="1"/>
</dbReference>
<dbReference type="InterPro" id="IPR013780">
    <property type="entry name" value="Glyco_hydro_b"/>
</dbReference>
<reference evidence="2" key="1">
    <citation type="submission" date="2019-12" db="EMBL/GenBank/DDBJ databases">
        <authorList>
            <person name="zhang j."/>
            <person name="sun C.M."/>
        </authorList>
    </citation>
    <scope>NUCLEOTIDE SEQUENCE</scope>
    <source>
        <strain evidence="2">NS-1</strain>
    </source>
</reference>
<gene>
    <name evidence="2" type="ORF">GM661_16330</name>
</gene>
<dbReference type="RefSeq" id="WP_330165263.1">
    <property type="nucleotide sequence ID" value="NZ_CP046640.1"/>
</dbReference>
<keyword evidence="3" id="KW-1185">Reference proteome</keyword>
<dbReference type="KEGG" id="ifn:GM661_16330"/>
<dbReference type="Gene3D" id="2.60.40.1180">
    <property type="entry name" value="Golgi alpha-mannosidase II"/>
    <property type="match status" value="1"/>
</dbReference>
<sequence length="117" mass="13510">MYEYFKGLIKLRREHKIFRMERMAEIKQGIEFIPVQEKNLVVYSLRKLDGTEKWDEVIVIYNSNRTTKTLKINGIDSNWKVVVDDKTAGTTSLVNTSVKIENNSISVPPISAVIIHN</sequence>
<evidence type="ECO:0000259" key="1">
    <source>
        <dbReference type="Pfam" id="PF21653"/>
    </source>
</evidence>
<feature type="domain" description="Pullulanase all-beta" evidence="1">
    <location>
        <begin position="26"/>
        <end position="86"/>
    </location>
</feature>
<organism evidence="2 3">
    <name type="scientific">Iocasia fonsfrigidae</name>
    <dbReference type="NCBI Taxonomy" id="2682810"/>
    <lineage>
        <taxon>Bacteria</taxon>
        <taxon>Bacillati</taxon>
        <taxon>Bacillota</taxon>
        <taxon>Clostridia</taxon>
        <taxon>Halanaerobiales</taxon>
        <taxon>Halanaerobiaceae</taxon>
        <taxon>Iocasia</taxon>
    </lineage>
</organism>
<dbReference type="InterPro" id="IPR049117">
    <property type="entry name" value="pulA_all-beta"/>
</dbReference>
<dbReference type="Proteomes" id="UP000665020">
    <property type="component" value="Chromosome"/>
</dbReference>
<protein>
    <submittedName>
        <fullName evidence="2">DUF3372 domain-containing protein</fullName>
    </submittedName>
</protein>